<organism evidence="6 7">
    <name type="scientific">Tieghemostelium lacteum</name>
    <name type="common">Slime mold</name>
    <name type="synonym">Dictyostelium lacteum</name>
    <dbReference type="NCBI Taxonomy" id="361077"/>
    <lineage>
        <taxon>Eukaryota</taxon>
        <taxon>Amoebozoa</taxon>
        <taxon>Evosea</taxon>
        <taxon>Eumycetozoa</taxon>
        <taxon>Dictyostelia</taxon>
        <taxon>Dictyosteliales</taxon>
        <taxon>Raperosteliaceae</taxon>
        <taxon>Tieghemostelium</taxon>
    </lineage>
</organism>
<dbReference type="InterPro" id="IPR011057">
    <property type="entry name" value="Mss4-like_sf"/>
</dbReference>
<dbReference type="PANTHER" id="PTHR28620:SF1">
    <property type="entry name" value="CENP-V_GFA DOMAIN-CONTAINING PROTEIN"/>
    <property type="match status" value="1"/>
</dbReference>
<dbReference type="PANTHER" id="PTHR28620">
    <property type="entry name" value="CENTROMERE PROTEIN V"/>
    <property type="match status" value="1"/>
</dbReference>
<dbReference type="OrthoDB" id="2993351at2759"/>
<reference evidence="6 7" key="1">
    <citation type="submission" date="2015-12" db="EMBL/GenBank/DDBJ databases">
        <title>Dictyostelia acquired genes for synthesis and detection of signals that induce cell-type specialization by lateral gene transfer from prokaryotes.</title>
        <authorList>
            <person name="Gloeckner G."/>
            <person name="Schaap P."/>
        </authorList>
    </citation>
    <scope>NUCLEOTIDE SEQUENCE [LARGE SCALE GENOMIC DNA]</scope>
    <source>
        <strain evidence="6 7">TK</strain>
    </source>
</reference>
<protein>
    <recommendedName>
        <fullName evidence="5">CENP-V/GFA domain-containing protein</fullName>
    </recommendedName>
</protein>
<dbReference type="GO" id="GO:0046872">
    <property type="term" value="F:metal ion binding"/>
    <property type="evidence" value="ECO:0007669"/>
    <property type="project" value="UniProtKB-KW"/>
</dbReference>
<evidence type="ECO:0000256" key="1">
    <source>
        <dbReference type="ARBA" id="ARBA00005495"/>
    </source>
</evidence>
<dbReference type="Gene3D" id="2.170.150.70">
    <property type="match status" value="1"/>
</dbReference>
<feature type="region of interest" description="Disordered" evidence="4">
    <location>
        <begin position="146"/>
        <end position="166"/>
    </location>
</feature>
<keyword evidence="2" id="KW-0479">Metal-binding</keyword>
<dbReference type="InterPro" id="IPR006913">
    <property type="entry name" value="CENP-V/GFA"/>
</dbReference>
<keyword evidence="7" id="KW-1185">Reference proteome</keyword>
<dbReference type="PROSITE" id="PS51891">
    <property type="entry name" value="CENP_V_GFA"/>
    <property type="match status" value="1"/>
</dbReference>
<gene>
    <name evidence="6" type="ORF">DLAC_05689</name>
</gene>
<dbReference type="InParanoid" id="A0A151ZGH6"/>
<evidence type="ECO:0000313" key="7">
    <source>
        <dbReference type="Proteomes" id="UP000076078"/>
    </source>
</evidence>
<dbReference type="Pfam" id="PF04828">
    <property type="entry name" value="GFA"/>
    <property type="match status" value="1"/>
</dbReference>
<accession>A0A151ZGH6</accession>
<dbReference type="Proteomes" id="UP000076078">
    <property type="component" value="Unassembled WGS sequence"/>
</dbReference>
<dbReference type="SUPFAM" id="SSF51316">
    <property type="entry name" value="Mss4-like"/>
    <property type="match status" value="1"/>
</dbReference>
<dbReference type="InterPro" id="IPR052355">
    <property type="entry name" value="CENP-V-like"/>
</dbReference>
<evidence type="ECO:0000256" key="4">
    <source>
        <dbReference type="SAM" id="MobiDB-lite"/>
    </source>
</evidence>
<name>A0A151ZGH6_TIELA</name>
<comment type="caution">
    <text evidence="6">The sequence shown here is derived from an EMBL/GenBank/DDBJ whole genome shotgun (WGS) entry which is preliminary data.</text>
</comment>
<proteinExistence type="inferred from homology"/>
<evidence type="ECO:0000313" key="6">
    <source>
        <dbReference type="EMBL" id="KYQ93076.1"/>
    </source>
</evidence>
<keyword evidence="3" id="KW-0862">Zinc</keyword>
<dbReference type="EMBL" id="LODT01000028">
    <property type="protein sequence ID" value="KYQ93076.1"/>
    <property type="molecule type" value="Genomic_DNA"/>
</dbReference>
<evidence type="ECO:0000256" key="3">
    <source>
        <dbReference type="ARBA" id="ARBA00022833"/>
    </source>
</evidence>
<dbReference type="AlphaFoldDB" id="A0A151ZGH6"/>
<evidence type="ECO:0000259" key="5">
    <source>
        <dbReference type="PROSITE" id="PS51891"/>
    </source>
</evidence>
<comment type="similarity">
    <text evidence="1">Belongs to the Gfa family.</text>
</comment>
<evidence type="ECO:0000256" key="2">
    <source>
        <dbReference type="ARBA" id="ARBA00022723"/>
    </source>
</evidence>
<dbReference type="STRING" id="361077.A0A151ZGH6"/>
<feature type="domain" description="CENP-V/GFA" evidence="5">
    <location>
        <begin position="351"/>
        <end position="470"/>
    </location>
</feature>
<sequence length="481" mass="54872">MSQTKISISLNSGNNNNSNNFIHKEILSNILLVYEFGEKKFNIVLQVYENQDGEIKFQTFDFSEIESSKIKEKKLIGTINTSLEGTLQICYSITHQYNIKHELSSSGSLSIEALNQWCDQVMEKLDIDYINSTTISSNSESISIKSSTSSINSNNSNSSNSSGSNSVQNEIFTKPCIYQVTIDSNMDSSFKPKYHRYIICNIIYIMVDISLSSSSDLTPTETSILEQKRQLSQLSPPHRNIYLAKIKQSETAKLTLSHWILVYQIGSEDSIKRGTCLHVHKEKKVTKFQTFNFDIISGSKNLVNLQKVGSTQKSLEETLEICYQVSKDFEINFLNKNCQTWCHEILQNLNLTDFQHSDNVEPFKDLDITKGTVKCNCSICFKQRNWSFVVKPEQFTLVSGSEYLTDYQFDPKISHHYFCSCCGIKLYLTGYVKEIGDHLCVIVNTIDNLSQKEFSQLSHSVQYLDGLNNDFFNVPKFTSHL</sequence>
<dbReference type="GO" id="GO:0016846">
    <property type="term" value="F:carbon-sulfur lyase activity"/>
    <property type="evidence" value="ECO:0007669"/>
    <property type="project" value="InterPro"/>
</dbReference>